<gene>
    <name evidence="2" type="ORF">TASIC1_0008012400</name>
</gene>
<evidence type="ECO:0000256" key="1">
    <source>
        <dbReference type="SAM" id="Phobius"/>
    </source>
</evidence>
<sequence>MTHGVRFRLGRLLPLECSAGTEPCDMGTNYACVPRGSLLGVYLSCTSYMTDLKIASYQYEYAALVEQPFGGGGARQLSAESPCGHPGHGAGVGLGWLEAALPALPARSIWAGTGTAARLRQPPLALMPPWESRRQKYPVRAFRCSPPATSKVALPLHHEPFSRSSSSDLPMRGACALVYLALLSDCSAILFHLLVIASLFVFSLAPFSLFFSAFSPSDLPITF</sequence>
<proteinExistence type="predicted"/>
<keyword evidence="1" id="KW-0472">Membrane</keyword>
<keyword evidence="1" id="KW-1133">Transmembrane helix</keyword>
<dbReference type="EMBL" id="BLZH01000008">
    <property type="protein sequence ID" value="GFP57283.1"/>
    <property type="molecule type" value="Genomic_DNA"/>
</dbReference>
<keyword evidence="1" id="KW-0812">Transmembrane</keyword>
<dbReference type="Proteomes" id="UP000517252">
    <property type="component" value="Unassembled WGS sequence"/>
</dbReference>
<dbReference type="AlphaFoldDB" id="A0A6V8R3W4"/>
<protein>
    <submittedName>
        <fullName evidence="2">Uncharacterized protein</fullName>
    </submittedName>
</protein>
<evidence type="ECO:0000313" key="3">
    <source>
        <dbReference type="Proteomes" id="UP000517252"/>
    </source>
</evidence>
<reference evidence="2 3" key="1">
    <citation type="submission" date="2020-07" db="EMBL/GenBank/DDBJ databases">
        <title>Trichoderma asperellum IC-1 whole genome shotgun sequence.</title>
        <authorList>
            <person name="Kanamasa S."/>
            <person name="Takahashi H."/>
        </authorList>
    </citation>
    <scope>NUCLEOTIDE SEQUENCE [LARGE SCALE GENOMIC DNA]</scope>
    <source>
        <strain evidence="2 3">IC-1</strain>
    </source>
</reference>
<feature type="transmembrane region" description="Helical" evidence="1">
    <location>
        <begin position="189"/>
        <end position="214"/>
    </location>
</feature>
<accession>A0A6V8R3W4</accession>
<evidence type="ECO:0000313" key="2">
    <source>
        <dbReference type="EMBL" id="GFP57283.1"/>
    </source>
</evidence>
<comment type="caution">
    <text evidence="2">The sequence shown here is derived from an EMBL/GenBank/DDBJ whole genome shotgun (WGS) entry which is preliminary data.</text>
</comment>
<name>A0A6V8R3W4_TRIAP</name>
<organism evidence="2 3">
    <name type="scientific">Trichoderma asperellum</name>
    <name type="common">Filamentous fungus</name>
    <dbReference type="NCBI Taxonomy" id="101201"/>
    <lineage>
        <taxon>Eukaryota</taxon>
        <taxon>Fungi</taxon>
        <taxon>Dikarya</taxon>
        <taxon>Ascomycota</taxon>
        <taxon>Pezizomycotina</taxon>
        <taxon>Sordariomycetes</taxon>
        <taxon>Hypocreomycetidae</taxon>
        <taxon>Hypocreales</taxon>
        <taxon>Hypocreaceae</taxon>
        <taxon>Trichoderma</taxon>
    </lineage>
</organism>